<organism evidence="1 2">
    <name type="scientific">Hypothenemus hampei</name>
    <name type="common">Coffee berry borer</name>
    <dbReference type="NCBI Taxonomy" id="57062"/>
    <lineage>
        <taxon>Eukaryota</taxon>
        <taxon>Metazoa</taxon>
        <taxon>Ecdysozoa</taxon>
        <taxon>Arthropoda</taxon>
        <taxon>Hexapoda</taxon>
        <taxon>Insecta</taxon>
        <taxon>Pterygota</taxon>
        <taxon>Neoptera</taxon>
        <taxon>Endopterygota</taxon>
        <taxon>Coleoptera</taxon>
        <taxon>Polyphaga</taxon>
        <taxon>Cucujiformia</taxon>
        <taxon>Curculionidae</taxon>
        <taxon>Scolytinae</taxon>
        <taxon>Hypothenemus</taxon>
    </lineage>
</organism>
<dbReference type="EMBL" id="JBDJPC010000003">
    <property type="protein sequence ID" value="KAL1509213.1"/>
    <property type="molecule type" value="Genomic_DNA"/>
</dbReference>
<reference evidence="1 2" key="1">
    <citation type="submission" date="2024-05" db="EMBL/GenBank/DDBJ databases">
        <title>Genetic variation in Jamaican populations of the coffee berry borer (Hypothenemus hampei).</title>
        <authorList>
            <person name="Errbii M."/>
            <person name="Myrie A."/>
        </authorList>
    </citation>
    <scope>NUCLEOTIDE SEQUENCE [LARGE SCALE GENOMIC DNA]</scope>
    <source>
        <strain evidence="1">JA-Hopewell-2020-01-JO</strain>
        <tissue evidence="1">Whole body</tissue>
    </source>
</reference>
<protein>
    <submittedName>
        <fullName evidence="1">Uncharacterized protein</fullName>
    </submittedName>
</protein>
<sequence length="90" mass="10246">MDSKHIAATNMLKVFVAEPISYKKIKKLNKLTRENYPRKLVKCYLNSELVGEISLTQNGSGDDVECRFYEDDGLMYFLSAVLVSSTAYNK</sequence>
<proteinExistence type="predicted"/>
<name>A0ABD1F1T6_HYPHA</name>
<keyword evidence="2" id="KW-1185">Reference proteome</keyword>
<dbReference type="Proteomes" id="UP001566132">
    <property type="component" value="Unassembled WGS sequence"/>
</dbReference>
<dbReference type="AlphaFoldDB" id="A0ABD1F1T6"/>
<gene>
    <name evidence="1" type="ORF">ABEB36_003983</name>
</gene>
<evidence type="ECO:0000313" key="2">
    <source>
        <dbReference type="Proteomes" id="UP001566132"/>
    </source>
</evidence>
<evidence type="ECO:0000313" key="1">
    <source>
        <dbReference type="EMBL" id="KAL1509213.1"/>
    </source>
</evidence>
<comment type="caution">
    <text evidence="1">The sequence shown here is derived from an EMBL/GenBank/DDBJ whole genome shotgun (WGS) entry which is preliminary data.</text>
</comment>
<accession>A0ABD1F1T6</accession>